<dbReference type="VEuPathDB" id="AmoebaDB:FDP41_013774"/>
<gene>
    <name evidence="1" type="ORF">FDP41_013774</name>
</gene>
<dbReference type="EMBL" id="VFQX01000020">
    <property type="protein sequence ID" value="KAF0980125.1"/>
    <property type="molecule type" value="Genomic_DNA"/>
</dbReference>
<dbReference type="Proteomes" id="UP000444721">
    <property type="component" value="Unassembled WGS sequence"/>
</dbReference>
<proteinExistence type="predicted"/>
<keyword evidence="2" id="KW-1185">Reference proteome</keyword>
<evidence type="ECO:0000313" key="1">
    <source>
        <dbReference type="EMBL" id="KAF0980125.1"/>
    </source>
</evidence>
<sequence length="244" mass="27848">MSTNEPSNSEQNCVSGDNVYQSIQYSISGRTDRTITFKGEKWSVIQGKCRGVKKCFECGAVHSTKTKWAACGVKDCKGRPQRITCSVKLYYLKKDNARYVFLRGNHTHSDPPSRKISDDDIMLVEAFNPNPTLTKDVSKELTIYENRYNLNLLDGEDFTNIIKTQHDELLEEWKNTAVPGLYVNFDTIMEVYVREFLDTDAFYACHVGFPFQSMAIVSSDCFFMDVMHKSASGPWTHQMGRVVE</sequence>
<evidence type="ECO:0000313" key="2">
    <source>
        <dbReference type="Proteomes" id="UP000444721"/>
    </source>
</evidence>
<organism evidence="1 2">
    <name type="scientific">Naegleria fowleri</name>
    <name type="common">Brain eating amoeba</name>
    <dbReference type="NCBI Taxonomy" id="5763"/>
    <lineage>
        <taxon>Eukaryota</taxon>
        <taxon>Discoba</taxon>
        <taxon>Heterolobosea</taxon>
        <taxon>Tetramitia</taxon>
        <taxon>Eutetramitia</taxon>
        <taxon>Vahlkampfiidae</taxon>
        <taxon>Naegleria</taxon>
    </lineage>
</organism>
<name>A0A6A5C3Q7_NAEFO</name>
<accession>A0A6A5C3Q7</accession>
<dbReference type="VEuPathDB" id="AmoebaDB:NfTy_029210"/>
<dbReference type="AlphaFoldDB" id="A0A6A5C3Q7"/>
<dbReference type="GeneID" id="68120989"/>
<dbReference type="RefSeq" id="XP_044564838.1">
    <property type="nucleotide sequence ID" value="XM_044704440.1"/>
</dbReference>
<reference evidence="1 2" key="1">
    <citation type="journal article" date="2019" name="Sci. Rep.">
        <title>Nanopore sequencing improves the draft genome of the human pathogenic amoeba Naegleria fowleri.</title>
        <authorList>
            <person name="Liechti N."/>
            <person name="Schurch N."/>
            <person name="Bruggmann R."/>
            <person name="Wittwer M."/>
        </authorList>
    </citation>
    <scope>NUCLEOTIDE SEQUENCE [LARGE SCALE GENOMIC DNA]</scope>
    <source>
        <strain evidence="1 2">ATCC 30894</strain>
    </source>
</reference>
<comment type="caution">
    <text evidence="1">The sequence shown here is derived from an EMBL/GenBank/DDBJ whole genome shotgun (WGS) entry which is preliminary data.</text>
</comment>
<protein>
    <submittedName>
        <fullName evidence="1">Uncharacterized protein</fullName>
    </submittedName>
</protein>